<dbReference type="AlphaFoldDB" id="A0A2H5QVJ5"/>
<comment type="caution">
    <text evidence="1">The sequence shown here is derived from an EMBL/GenBank/DDBJ whole genome shotgun (WGS) entry which is preliminary data.</text>
</comment>
<proteinExistence type="predicted"/>
<protein>
    <submittedName>
        <fullName evidence="1">Uncharacterized protein</fullName>
    </submittedName>
</protein>
<name>A0A2H5QVJ5_CITUN</name>
<dbReference type="EMBL" id="BDQV01000937">
    <property type="protein sequence ID" value="GAY68641.1"/>
    <property type="molecule type" value="Genomic_DNA"/>
</dbReference>
<evidence type="ECO:0000313" key="2">
    <source>
        <dbReference type="Proteomes" id="UP000236630"/>
    </source>
</evidence>
<accession>A0A2H5QVJ5</accession>
<sequence>MEQFNCHRQQLLVVVVLNLNARDEVHRICPVRPSLVKSSYYCGCEVLFLYGFTAFLLSGEL</sequence>
<keyword evidence="2" id="KW-1185">Reference proteome</keyword>
<reference evidence="1 2" key="1">
    <citation type="journal article" date="2017" name="Front. Genet.">
        <title>Draft sequencing of the heterozygous diploid genome of Satsuma (Citrus unshiu Marc.) using a hybrid assembly approach.</title>
        <authorList>
            <person name="Shimizu T."/>
            <person name="Tanizawa Y."/>
            <person name="Mochizuki T."/>
            <person name="Nagasaki H."/>
            <person name="Yoshioka T."/>
            <person name="Toyoda A."/>
            <person name="Fujiyama A."/>
            <person name="Kaminuma E."/>
            <person name="Nakamura Y."/>
        </authorList>
    </citation>
    <scope>NUCLEOTIDE SEQUENCE [LARGE SCALE GENOMIC DNA]</scope>
    <source>
        <strain evidence="2">cv. Miyagawa wase</strain>
    </source>
</reference>
<organism evidence="1 2">
    <name type="scientific">Citrus unshiu</name>
    <name type="common">Satsuma mandarin</name>
    <name type="synonym">Citrus nobilis var. unshiu</name>
    <dbReference type="NCBI Taxonomy" id="55188"/>
    <lineage>
        <taxon>Eukaryota</taxon>
        <taxon>Viridiplantae</taxon>
        <taxon>Streptophyta</taxon>
        <taxon>Embryophyta</taxon>
        <taxon>Tracheophyta</taxon>
        <taxon>Spermatophyta</taxon>
        <taxon>Magnoliopsida</taxon>
        <taxon>eudicotyledons</taxon>
        <taxon>Gunneridae</taxon>
        <taxon>Pentapetalae</taxon>
        <taxon>rosids</taxon>
        <taxon>malvids</taxon>
        <taxon>Sapindales</taxon>
        <taxon>Rutaceae</taxon>
        <taxon>Aurantioideae</taxon>
        <taxon>Citrus</taxon>
    </lineage>
</organism>
<evidence type="ECO:0000313" key="1">
    <source>
        <dbReference type="EMBL" id="GAY68641.1"/>
    </source>
</evidence>
<dbReference type="Proteomes" id="UP000236630">
    <property type="component" value="Unassembled WGS sequence"/>
</dbReference>
<gene>
    <name evidence="1" type="ORF">CUMW_265700</name>
</gene>